<dbReference type="InterPro" id="IPR015987">
    <property type="entry name" value="UCP022704"/>
</dbReference>
<name>A0ABZ3A0M4_9MICC</name>
<gene>
    <name evidence="1" type="ORF">AAE021_05565</name>
</gene>
<organism evidence="1 2">
    <name type="scientific">Arthrobacter citreus</name>
    <dbReference type="NCBI Taxonomy" id="1670"/>
    <lineage>
        <taxon>Bacteria</taxon>
        <taxon>Bacillati</taxon>
        <taxon>Actinomycetota</taxon>
        <taxon>Actinomycetes</taxon>
        <taxon>Micrococcales</taxon>
        <taxon>Micrococcaceae</taxon>
        <taxon>Arthrobacter</taxon>
    </lineage>
</organism>
<evidence type="ECO:0000313" key="2">
    <source>
        <dbReference type="Proteomes" id="UP001448858"/>
    </source>
</evidence>
<evidence type="ECO:0000313" key="1">
    <source>
        <dbReference type="EMBL" id="WZP17028.1"/>
    </source>
</evidence>
<dbReference type="PANTHER" id="PTHR35332:SF2">
    <property type="entry name" value="REGULATION OF ENOLASE PROTEIN 1"/>
    <property type="match status" value="1"/>
</dbReference>
<dbReference type="Gene3D" id="2.60.120.200">
    <property type="match status" value="1"/>
</dbReference>
<dbReference type="EMBL" id="CP151657">
    <property type="protein sequence ID" value="WZP17028.1"/>
    <property type="molecule type" value="Genomic_DNA"/>
</dbReference>
<reference evidence="1 2" key="1">
    <citation type="submission" date="2024-04" db="EMBL/GenBank/DDBJ databases">
        <title>Arthrobacter sp. from Plains bison fecal sample.</title>
        <authorList>
            <person name="Ruzzini A."/>
        </authorList>
    </citation>
    <scope>NUCLEOTIDE SEQUENCE [LARGE SCALE GENOMIC DNA]</scope>
    <source>
        <strain evidence="1 2">EINP1</strain>
    </source>
</reference>
<dbReference type="SUPFAM" id="SSF49899">
    <property type="entry name" value="Concanavalin A-like lectins/glucanases"/>
    <property type="match status" value="1"/>
</dbReference>
<dbReference type="InterPro" id="IPR009784">
    <property type="entry name" value="DUF1349"/>
</dbReference>
<dbReference type="PIRSF" id="PIRSF022704">
    <property type="entry name" value="UCP022704"/>
    <property type="match status" value="1"/>
</dbReference>
<sequence>MFEDMEWLNEPPHWENGADSLTIETAAATDFWRETHYGFTRDSGHFLYREVEGDFVVTATVFGGFTSLYDQAGLMIRCDERTWVKAGVEYSDGALQLSTVITNGTSDWSLSPMEAGRDAVTLRLTRQANAIHVQYLERPGAEGQWTSLRLGYLQINGRCQVGVMACSPERGDLHAGFTDFSIRPSAGIDLHS</sequence>
<proteinExistence type="predicted"/>
<dbReference type="InterPro" id="IPR013320">
    <property type="entry name" value="ConA-like_dom_sf"/>
</dbReference>
<dbReference type="Pfam" id="PF07081">
    <property type="entry name" value="DUF1349"/>
    <property type="match status" value="1"/>
</dbReference>
<keyword evidence="2" id="KW-1185">Reference proteome</keyword>
<protein>
    <submittedName>
        <fullName evidence="1">DUF1349 domain-containing protein</fullName>
    </submittedName>
</protein>
<accession>A0ABZ3A0M4</accession>
<dbReference type="PANTHER" id="PTHR35332">
    <property type="entry name" value="REGULATION OF ENOLASE PROTEIN 1"/>
    <property type="match status" value="1"/>
</dbReference>
<dbReference type="Proteomes" id="UP001448858">
    <property type="component" value="Chromosome"/>
</dbReference>
<dbReference type="RefSeq" id="WP_342024624.1">
    <property type="nucleotide sequence ID" value="NZ_CP151657.1"/>
</dbReference>